<dbReference type="Proteomes" id="UP000269708">
    <property type="component" value="Unassembled WGS sequence"/>
</dbReference>
<name>A0A3N4VPH3_9GAMM</name>
<evidence type="ECO:0000313" key="1">
    <source>
        <dbReference type="EMBL" id="RPE81111.1"/>
    </source>
</evidence>
<dbReference type="AlphaFoldDB" id="A0A3N4VPH3"/>
<keyword evidence="2" id="KW-1185">Reference proteome</keyword>
<dbReference type="OrthoDB" id="7068969at2"/>
<proteinExistence type="predicted"/>
<dbReference type="RefSeq" id="WP_123768692.1">
    <property type="nucleotide sequence ID" value="NZ_RKQN01000001.1"/>
</dbReference>
<accession>A0A3N4VPH3</accession>
<sequence length="85" mass="9636">MANSHEPKRLNPQELSELHALPDDAVVTSIEAAAFLRLTPRTLAWTRSQRPESHPPHLVVGSRTIRYRMGDLRAHMKRRGADMEG</sequence>
<organism evidence="1 2">
    <name type="scientific">Vulcaniibacterium tengchongense</name>
    <dbReference type="NCBI Taxonomy" id="1273429"/>
    <lineage>
        <taxon>Bacteria</taxon>
        <taxon>Pseudomonadati</taxon>
        <taxon>Pseudomonadota</taxon>
        <taxon>Gammaproteobacteria</taxon>
        <taxon>Lysobacterales</taxon>
        <taxon>Lysobacteraceae</taxon>
        <taxon>Vulcaniibacterium</taxon>
    </lineage>
</organism>
<reference evidence="1 2" key="1">
    <citation type="submission" date="2018-11" db="EMBL/GenBank/DDBJ databases">
        <title>Genomic Encyclopedia of Type Strains, Phase IV (KMG-IV): sequencing the most valuable type-strain genomes for metagenomic binning, comparative biology and taxonomic classification.</title>
        <authorList>
            <person name="Goeker M."/>
        </authorList>
    </citation>
    <scope>NUCLEOTIDE SEQUENCE [LARGE SCALE GENOMIC DNA]</scope>
    <source>
        <strain evidence="1 2">DSM 25623</strain>
    </source>
</reference>
<protein>
    <recommendedName>
        <fullName evidence="3">Helix-turn-helix protein</fullName>
    </recommendedName>
</protein>
<evidence type="ECO:0008006" key="3">
    <source>
        <dbReference type="Google" id="ProtNLM"/>
    </source>
</evidence>
<evidence type="ECO:0000313" key="2">
    <source>
        <dbReference type="Proteomes" id="UP000269708"/>
    </source>
</evidence>
<gene>
    <name evidence="1" type="ORF">EDC50_0280</name>
</gene>
<dbReference type="EMBL" id="RKQN01000001">
    <property type="protein sequence ID" value="RPE81111.1"/>
    <property type="molecule type" value="Genomic_DNA"/>
</dbReference>
<comment type="caution">
    <text evidence="1">The sequence shown here is derived from an EMBL/GenBank/DDBJ whole genome shotgun (WGS) entry which is preliminary data.</text>
</comment>